<accession>A0ABM1SC64</accession>
<dbReference type="PANTHER" id="PTHR19336">
    <property type="entry name" value="UNCHARACTERIZED DUF1167"/>
    <property type="match status" value="1"/>
</dbReference>
<dbReference type="Gene3D" id="1.20.58.90">
    <property type="match status" value="1"/>
</dbReference>
<feature type="compositionally biased region" description="Polar residues" evidence="2">
    <location>
        <begin position="508"/>
        <end position="526"/>
    </location>
</feature>
<sequence>MYNLVPGLQKTMGGGVVAAVLKVHKKMKELENKYLETKKQLENLCDQTEATEDDEYELKNLLLLSEAQCNLLEEQLLYARDVLSKKLDMRTVPPSDLGSSSSKVSTVENIRTDHSHNILWRSSYAEDGHVERTDSTRIGDNWSLITPQKAFDYPNKRETKKKSEKQQIPVDQINPELLQDSGRTWNSEMHVTTITESKLKTFPADEEQKFLNNKYHQDKKLLIKTATSPPRKELETLTTENERQFQTSFANKMQKQSQNKSKEPIVKHLQNQTVEPKEIQFQNLTSEHTVKAFQNQPTEPVEKYFQTSTPNLRENQFQDQISQTTRKQFQNETMESVEKLFQTSTPDLKEMQLQTQTMEKQFKNQTSEPIEKEFQNQSTESIKEYFQTLTPNLGEKQFQNQTTQTTRKQFQNKTIEPVETNFQTSTPDLNKKQFQTQTTQTVNKQFLNLTSEPTGKQFQSQAMEFAPEHFEIPASDLKEKQVPNSSAELLKNQLLTPVTPTTKEKQLKSFTTEPQKNQLQTPSSVKKQGRSRKVRTSLSDLKNEQNFVKNNRNVKTDYLLPQQRTRQRRQRTASCSDISQARASKGRTGITRHFQLRFQDIPFVAGKSTSASHSVTVNMQNLIAMLKKHNPKLCSRSAHRRSCSVPRNESRFPVEEYVQSSESLRSARSLDNLDVYRDFSELLTGLQDEFELLALEHAKISKHFTRAIDPIILNQLEKEQGKIHQRLDVKREQIEHLRKLQALIQQDYRKHRTILNPNTKGKVQVTTEITTMPPAAGGSVEVCTTTTSPSLDQQPSSTVQQRRQLLRDLQDLQAVLTENTAL</sequence>
<feature type="compositionally biased region" description="Polar residues" evidence="2">
    <location>
        <begin position="782"/>
        <end position="797"/>
    </location>
</feature>
<keyword evidence="3" id="KW-1185">Reference proteome</keyword>
<dbReference type="RefSeq" id="XP_022241219.1">
    <property type="nucleotide sequence ID" value="XM_022385511.1"/>
</dbReference>
<evidence type="ECO:0000313" key="4">
    <source>
        <dbReference type="RefSeq" id="XP_022241219.1"/>
    </source>
</evidence>
<feature type="region of interest" description="Disordered" evidence="2">
    <location>
        <begin position="563"/>
        <end position="586"/>
    </location>
</feature>
<feature type="region of interest" description="Disordered" evidence="2">
    <location>
        <begin position="776"/>
        <end position="797"/>
    </location>
</feature>
<evidence type="ECO:0000256" key="2">
    <source>
        <dbReference type="SAM" id="MobiDB-lite"/>
    </source>
</evidence>
<dbReference type="PANTHER" id="PTHR19336:SF9">
    <property type="entry name" value="SPINDLE POLE BODY PROTEIN PPC89"/>
    <property type="match status" value="1"/>
</dbReference>
<dbReference type="GeneID" id="106458960"/>
<feature type="region of interest" description="Disordered" evidence="2">
    <location>
        <begin position="493"/>
        <end position="537"/>
    </location>
</feature>
<feature type="coiled-coil region" evidence="1">
    <location>
        <begin position="20"/>
        <end position="51"/>
    </location>
</feature>
<evidence type="ECO:0000313" key="3">
    <source>
        <dbReference type="Proteomes" id="UP000694941"/>
    </source>
</evidence>
<dbReference type="Proteomes" id="UP000694941">
    <property type="component" value="Unplaced"/>
</dbReference>
<keyword evidence="1" id="KW-0175">Coiled coil</keyword>
<name>A0ABM1SC64_LIMPO</name>
<dbReference type="InterPro" id="IPR051756">
    <property type="entry name" value="Centrosomal_MT-associated"/>
</dbReference>
<proteinExistence type="predicted"/>
<protein>
    <submittedName>
        <fullName evidence="4">Centrosomal protein of 57 kDa-like isoform X1</fullName>
    </submittedName>
</protein>
<organism evidence="3 4">
    <name type="scientific">Limulus polyphemus</name>
    <name type="common">Atlantic horseshoe crab</name>
    <dbReference type="NCBI Taxonomy" id="6850"/>
    <lineage>
        <taxon>Eukaryota</taxon>
        <taxon>Metazoa</taxon>
        <taxon>Ecdysozoa</taxon>
        <taxon>Arthropoda</taxon>
        <taxon>Chelicerata</taxon>
        <taxon>Merostomata</taxon>
        <taxon>Xiphosura</taxon>
        <taxon>Limulidae</taxon>
        <taxon>Limulus</taxon>
    </lineage>
</organism>
<evidence type="ECO:0000256" key="1">
    <source>
        <dbReference type="SAM" id="Coils"/>
    </source>
</evidence>
<feature type="compositionally biased region" description="Polar residues" evidence="2">
    <location>
        <begin position="573"/>
        <end position="582"/>
    </location>
</feature>
<gene>
    <name evidence="4" type="primary">LOC106458960</name>
</gene>
<reference evidence="4" key="1">
    <citation type="submission" date="2025-08" db="UniProtKB">
        <authorList>
            <consortium name="RefSeq"/>
        </authorList>
    </citation>
    <scope>IDENTIFICATION</scope>
    <source>
        <tissue evidence="4">Muscle</tissue>
    </source>
</reference>